<dbReference type="AlphaFoldDB" id="A0A9P3LW58"/>
<evidence type="ECO:0000313" key="3">
    <source>
        <dbReference type="EMBL" id="GJJ72881.1"/>
    </source>
</evidence>
<feature type="compositionally biased region" description="Polar residues" evidence="1">
    <location>
        <begin position="464"/>
        <end position="479"/>
    </location>
</feature>
<protein>
    <submittedName>
        <fullName evidence="3">Uncharacterized protein</fullName>
    </submittedName>
</protein>
<feature type="compositionally biased region" description="Low complexity" evidence="1">
    <location>
        <begin position="480"/>
        <end position="490"/>
    </location>
</feature>
<sequence length="556" mass="61980">MMVLSTLPHLLTGKTTSGSVPIQITLSSSKARFPMAGSFRISSGSPRVWPNEDTSTSLPMKPTYIYNCAVTPDQKKFMVHVKPLFTSNIDVPQLFSIQVLLDEVNGTDNGYRQIQLALDDLQKGFFRNSIDMNEKSVYHPPWTMISVQAVAADPSAHINVGSEPGHQPYGDWIHISQPTLARDISFSYSQSLKASFPSQLMDGYLLRPDPSEGYLHLSSFAFQGNTLYGLYHNNESTISSTTLRYNTSSSQMLEAPLENTRTWSLPSELQSYCGFHASIAVKDSVLYALCTTGIQYDDDTTLVRIDTSTNITTKIPVKVDISKVDWTLHRVGGDYTSSLHIVNDGLLIYHISWLQPTSLFSIDTHTGELKSLMIDQIPTFSGSNPNRNMTARSITLATWESILITLGALIMGLFVIWGQGVRDKRRYRLWIDFDDIPGSKLADTTNEVTFEAHQRAHQEEMERQQPQQHRSTGSESNTRSSPQSPQSLPQMLTAGEQTSWGSRTSLLRASGLRDDDTMDRSGVSSPYLYDQSLASLQFSSHPRPNIVTTIADDLEE</sequence>
<name>A0A9P3LW58_9FUNG</name>
<keyword evidence="2" id="KW-0812">Transmembrane</keyword>
<reference evidence="3" key="2">
    <citation type="journal article" date="2022" name="Microbiol. Resour. Announc.">
        <title>Whole-Genome Sequence of Entomortierella parvispora E1425, a Mucoromycotan Fungus Associated with Burkholderiaceae-Related Endosymbiotic Bacteria.</title>
        <authorList>
            <person name="Herlambang A."/>
            <person name="Guo Y."/>
            <person name="Takashima Y."/>
            <person name="Narisawa K."/>
            <person name="Ohta H."/>
            <person name="Nishizawa T."/>
        </authorList>
    </citation>
    <scope>NUCLEOTIDE SEQUENCE</scope>
    <source>
        <strain evidence="3">E1425</strain>
    </source>
</reference>
<organism evidence="3 4">
    <name type="scientific">Entomortierella parvispora</name>
    <dbReference type="NCBI Taxonomy" id="205924"/>
    <lineage>
        <taxon>Eukaryota</taxon>
        <taxon>Fungi</taxon>
        <taxon>Fungi incertae sedis</taxon>
        <taxon>Mucoromycota</taxon>
        <taxon>Mortierellomycotina</taxon>
        <taxon>Mortierellomycetes</taxon>
        <taxon>Mortierellales</taxon>
        <taxon>Mortierellaceae</taxon>
        <taxon>Entomortierella</taxon>
    </lineage>
</organism>
<feature type="compositionally biased region" description="Basic and acidic residues" evidence="1">
    <location>
        <begin position="453"/>
        <end position="463"/>
    </location>
</feature>
<feature type="region of interest" description="Disordered" evidence="1">
    <location>
        <begin position="453"/>
        <end position="490"/>
    </location>
</feature>
<gene>
    <name evidence="3" type="ORF">EMPS_05239</name>
</gene>
<dbReference type="Proteomes" id="UP000827284">
    <property type="component" value="Unassembled WGS sequence"/>
</dbReference>
<keyword evidence="2" id="KW-0472">Membrane</keyword>
<keyword evidence="2" id="KW-1133">Transmembrane helix</keyword>
<dbReference type="OrthoDB" id="2420241at2759"/>
<dbReference type="EMBL" id="BQFW01000007">
    <property type="protein sequence ID" value="GJJ72881.1"/>
    <property type="molecule type" value="Genomic_DNA"/>
</dbReference>
<comment type="caution">
    <text evidence="3">The sequence shown here is derived from an EMBL/GenBank/DDBJ whole genome shotgun (WGS) entry which is preliminary data.</text>
</comment>
<evidence type="ECO:0000256" key="1">
    <source>
        <dbReference type="SAM" id="MobiDB-lite"/>
    </source>
</evidence>
<proteinExistence type="predicted"/>
<accession>A0A9P3LW58</accession>
<keyword evidence="4" id="KW-1185">Reference proteome</keyword>
<reference evidence="3" key="1">
    <citation type="submission" date="2021-11" db="EMBL/GenBank/DDBJ databases">
        <authorList>
            <person name="Herlambang A."/>
            <person name="Guo Y."/>
            <person name="Takashima Y."/>
            <person name="Nishizawa T."/>
        </authorList>
    </citation>
    <scope>NUCLEOTIDE SEQUENCE</scope>
    <source>
        <strain evidence="3">E1425</strain>
    </source>
</reference>
<feature type="transmembrane region" description="Helical" evidence="2">
    <location>
        <begin position="396"/>
        <end position="418"/>
    </location>
</feature>
<evidence type="ECO:0000313" key="4">
    <source>
        <dbReference type="Proteomes" id="UP000827284"/>
    </source>
</evidence>
<evidence type="ECO:0000256" key="2">
    <source>
        <dbReference type="SAM" id="Phobius"/>
    </source>
</evidence>